<dbReference type="Pfam" id="PF13459">
    <property type="entry name" value="Fer4_15"/>
    <property type="match status" value="1"/>
</dbReference>
<reference evidence="1 2" key="1">
    <citation type="submission" date="2019-08" db="EMBL/GenBank/DDBJ databases">
        <title>Genome of Vicingus serpentipes NCIMB 15042.</title>
        <authorList>
            <person name="Bowman J.P."/>
        </authorList>
    </citation>
    <scope>NUCLEOTIDE SEQUENCE [LARGE SCALE GENOMIC DNA]</scope>
    <source>
        <strain evidence="1 2">NCIMB 15042</strain>
    </source>
</reference>
<dbReference type="EMBL" id="VOOS01000006">
    <property type="protein sequence ID" value="TXB64050.1"/>
    <property type="molecule type" value="Genomic_DNA"/>
</dbReference>
<sequence>MVVISHLRKRCIGCNYCVEFAPERWRMSKKDGKVTMIGGDEKKGIFTVRVTEDEYDNNAKAAHACPMNIIQIKVL</sequence>
<protein>
    <submittedName>
        <fullName evidence="1">Ferredoxin</fullName>
    </submittedName>
</protein>
<name>A0A5C6RQU8_9FLAO</name>
<dbReference type="Gene3D" id="3.30.70.20">
    <property type="match status" value="1"/>
</dbReference>
<proteinExistence type="predicted"/>
<accession>A0A5C6RQU8</accession>
<evidence type="ECO:0000313" key="2">
    <source>
        <dbReference type="Proteomes" id="UP000321721"/>
    </source>
</evidence>
<dbReference type="RefSeq" id="WP_147102082.1">
    <property type="nucleotide sequence ID" value="NZ_VOOS01000006.1"/>
</dbReference>
<evidence type="ECO:0000313" key="1">
    <source>
        <dbReference type="EMBL" id="TXB64050.1"/>
    </source>
</evidence>
<organism evidence="1 2">
    <name type="scientific">Vicingus serpentipes</name>
    <dbReference type="NCBI Taxonomy" id="1926625"/>
    <lineage>
        <taxon>Bacteria</taxon>
        <taxon>Pseudomonadati</taxon>
        <taxon>Bacteroidota</taxon>
        <taxon>Flavobacteriia</taxon>
        <taxon>Flavobacteriales</taxon>
        <taxon>Vicingaceae</taxon>
        <taxon>Vicingus</taxon>
    </lineage>
</organism>
<gene>
    <name evidence="1" type="ORF">FRY74_12325</name>
</gene>
<keyword evidence="2" id="KW-1185">Reference proteome</keyword>
<dbReference type="OrthoDB" id="1524937at2"/>
<dbReference type="AlphaFoldDB" id="A0A5C6RQU8"/>
<dbReference type="Proteomes" id="UP000321721">
    <property type="component" value="Unassembled WGS sequence"/>
</dbReference>
<dbReference type="SUPFAM" id="SSF54862">
    <property type="entry name" value="4Fe-4S ferredoxins"/>
    <property type="match status" value="1"/>
</dbReference>
<comment type="caution">
    <text evidence="1">The sequence shown here is derived from an EMBL/GenBank/DDBJ whole genome shotgun (WGS) entry which is preliminary data.</text>
</comment>